<keyword evidence="8" id="KW-0378">Hydrolase</keyword>
<dbReference type="SUPFAM" id="SSF103642">
    <property type="entry name" value="Sec-C motif"/>
    <property type="match status" value="1"/>
</dbReference>
<evidence type="ECO:0000313" key="16">
    <source>
        <dbReference type="EMBL" id="EGD74763.1"/>
    </source>
</evidence>
<dbReference type="EMBL" id="GL832970">
    <property type="protein sequence ID" value="EGD74763.1"/>
    <property type="molecule type" value="Genomic_DNA"/>
</dbReference>
<dbReference type="PROSITE" id="PS50235">
    <property type="entry name" value="USP_3"/>
    <property type="match status" value="1"/>
</dbReference>
<dbReference type="eggNOG" id="KOG1865">
    <property type="taxonomic scope" value="Eukaryota"/>
</dbReference>
<accession>F2UDR3</accession>
<evidence type="ECO:0000256" key="11">
    <source>
        <dbReference type="PROSITE-ProRule" id="PRU00134"/>
    </source>
</evidence>
<dbReference type="GO" id="GO:0003677">
    <property type="term" value="F:DNA binding"/>
    <property type="evidence" value="ECO:0007669"/>
    <property type="project" value="InterPro"/>
</dbReference>
<evidence type="ECO:0000256" key="5">
    <source>
        <dbReference type="ARBA" id="ARBA00022723"/>
    </source>
</evidence>
<dbReference type="Gene3D" id="3.10.450.50">
    <property type="match status" value="1"/>
</dbReference>
<dbReference type="Gene3D" id="6.10.140.2220">
    <property type="match status" value="1"/>
</dbReference>
<dbReference type="InterPro" id="IPR038765">
    <property type="entry name" value="Papain-like_cys_pep_sf"/>
</dbReference>
<feature type="compositionally biased region" description="Low complexity" evidence="12">
    <location>
        <begin position="533"/>
        <end position="546"/>
    </location>
</feature>
<feature type="domain" description="A20-type" evidence="15">
    <location>
        <begin position="420"/>
        <end position="454"/>
    </location>
</feature>
<comment type="catalytic activity">
    <reaction evidence="1">
        <text>Thiol-dependent hydrolysis of ester, thioester, amide, peptide and isopeptide bonds formed by the C-terminal Gly of ubiquitin (a 76-residue protein attached to proteins as an intracellular targeting signal).</text>
        <dbReference type="EC" id="3.4.19.12"/>
    </reaction>
</comment>
<evidence type="ECO:0000256" key="6">
    <source>
        <dbReference type="ARBA" id="ARBA00022771"/>
    </source>
</evidence>
<dbReference type="RefSeq" id="XP_004992408.1">
    <property type="nucleotide sequence ID" value="XM_004992351.1"/>
</dbReference>
<dbReference type="PROSITE" id="PS50865">
    <property type="entry name" value="ZF_MYND_2"/>
    <property type="match status" value="1"/>
</dbReference>
<dbReference type="Pfam" id="PF01753">
    <property type="entry name" value="zf-MYND"/>
    <property type="match status" value="1"/>
</dbReference>
<dbReference type="GO" id="GO:0005829">
    <property type="term" value="C:cytosol"/>
    <property type="evidence" value="ECO:0007669"/>
    <property type="project" value="TreeGrafter"/>
</dbReference>
<dbReference type="EC" id="3.4.19.12" evidence="3"/>
<sequence length="614" mass="67481">MSMRTIVDGLCARCYKAAESRCGKCKTRCYCSTACQKKDWMLGHKFSCCTDPHPPVAKHPQQPSGVLNDPSVIAGSVDVRPLPTTLGLANVGNTCYINAVLQCINATTIFQRALASLPNKDEEGTLVHKMLALMGELSGSDAEADQAAPAAVNPVHVVQHLLTLSSDFVFGRQEDSHELYQTLLRGLAKDMTPAGHHLPVCDQETTFVHQLFGGTIASQLMCPKCQYTSTSYESCLDLQLEIKEEITDTLEEMLEAFTCPEKLAADNKWKCESCNSHVRALKQLSVYKAPNILCIQLKRFRLGVFGKVNKHIAFPHQLNLKNFMTPGTRDTDGLEYDLYAILIHLDMYNLTSFGHYVALIKGSDGVWRLYDDSKVQEVERNVIPNVNPYMLFYKRRHPNLPLRLPLLQFEKSTTTSSPAAPPAGMCVAGCGFFGSPATHGYCSKCFKDKYGDSPPPPPADAATQRTGEASDADDDNDGDEAGKVDDVGATAETPTQAEPTQQKTQTTNDTRESEASPTKEEKEKDKDTTLVEQQQQQQQKQKQQQQRGTGEPRPKTKQQPQQQKQQKKAGGNGTARKSSSSSSSSAKAPAAKRIGRNDPCPCGSGRKYKKCHGK</sequence>
<reference evidence="16" key="1">
    <citation type="submission" date="2009-08" db="EMBL/GenBank/DDBJ databases">
        <title>Annotation of Salpingoeca rosetta.</title>
        <authorList>
            <consortium name="The Broad Institute Genome Sequencing Platform"/>
            <person name="Russ C."/>
            <person name="Cuomo C."/>
            <person name="Burger G."/>
            <person name="Gray M.W."/>
            <person name="Holland P.W.H."/>
            <person name="King N."/>
            <person name="Lang F.B.F."/>
            <person name="Roger A.J."/>
            <person name="Ruiz-Trillo I."/>
            <person name="Young S.K."/>
            <person name="Zeng Q."/>
            <person name="Gargeya S."/>
            <person name="Alvarado L."/>
            <person name="Berlin A."/>
            <person name="Chapman S.B."/>
            <person name="Chen Z."/>
            <person name="Freedman E."/>
            <person name="Gellesch M."/>
            <person name="Goldberg J."/>
            <person name="Griggs A."/>
            <person name="Gujja S."/>
            <person name="Heilman E."/>
            <person name="Heiman D."/>
            <person name="Howarth C."/>
            <person name="Mehta T."/>
            <person name="Neiman D."/>
            <person name="Pearson M."/>
            <person name="Roberts A."/>
            <person name="Saif S."/>
            <person name="Shea T."/>
            <person name="Shenoy N."/>
            <person name="Sisk P."/>
            <person name="Stolte C."/>
            <person name="Sykes S."/>
            <person name="White J."/>
            <person name="Yandava C."/>
            <person name="Haas B."/>
            <person name="Nusbaum C."/>
            <person name="Birren B."/>
        </authorList>
    </citation>
    <scope>NUCLEOTIDE SEQUENCE [LARGE SCALE GENOMIC DNA]</scope>
    <source>
        <strain evidence="16">ATCC 50818</strain>
    </source>
</reference>
<dbReference type="InterPro" id="IPR018200">
    <property type="entry name" value="USP_CS"/>
</dbReference>
<dbReference type="PROSITE" id="PS51036">
    <property type="entry name" value="ZF_A20"/>
    <property type="match status" value="1"/>
</dbReference>
<dbReference type="InterPro" id="IPR002653">
    <property type="entry name" value="Znf_A20"/>
</dbReference>
<dbReference type="SUPFAM" id="SSF54001">
    <property type="entry name" value="Cysteine proteinases"/>
    <property type="match status" value="1"/>
</dbReference>
<feature type="compositionally biased region" description="Basic and acidic residues" evidence="12">
    <location>
        <begin position="509"/>
        <end position="529"/>
    </location>
</feature>
<dbReference type="GO" id="GO:0008270">
    <property type="term" value="F:zinc ion binding"/>
    <property type="evidence" value="ECO:0007669"/>
    <property type="project" value="UniProtKB-KW"/>
</dbReference>
<dbReference type="Pfam" id="PF02810">
    <property type="entry name" value="SEC-C"/>
    <property type="match status" value="1"/>
</dbReference>
<dbReference type="PANTHER" id="PTHR24006:SF758">
    <property type="entry name" value="UBIQUITIN CARBOXYL-TERMINAL HYDROLASE 36"/>
    <property type="match status" value="1"/>
</dbReference>
<evidence type="ECO:0000256" key="1">
    <source>
        <dbReference type="ARBA" id="ARBA00000707"/>
    </source>
</evidence>
<protein>
    <recommendedName>
        <fullName evidence="3">ubiquitinyl hydrolase 1</fullName>
        <ecNumber evidence="3">3.4.19.12</ecNumber>
    </recommendedName>
</protein>
<dbReference type="OMA" id="CESCNSH"/>
<keyword evidence="7" id="KW-0833">Ubl conjugation pathway</keyword>
<name>F2UDR3_SALR5</name>
<dbReference type="Proteomes" id="UP000007799">
    <property type="component" value="Unassembled WGS sequence"/>
</dbReference>
<keyword evidence="6 11" id="KW-0863">Zinc-finger</keyword>
<dbReference type="GO" id="GO:0016579">
    <property type="term" value="P:protein deubiquitination"/>
    <property type="evidence" value="ECO:0007669"/>
    <property type="project" value="InterPro"/>
</dbReference>
<gene>
    <name evidence="16" type="ORF">PTSG_07000</name>
</gene>
<dbReference type="PANTHER" id="PTHR24006">
    <property type="entry name" value="UBIQUITIN CARBOXYL-TERMINAL HYDROLASE"/>
    <property type="match status" value="1"/>
</dbReference>
<comment type="similarity">
    <text evidence="2">Belongs to the peptidase C19 family.</text>
</comment>
<evidence type="ECO:0000256" key="9">
    <source>
        <dbReference type="ARBA" id="ARBA00022807"/>
    </source>
</evidence>
<proteinExistence type="inferred from homology"/>
<feature type="compositionally biased region" description="Low complexity" evidence="12">
    <location>
        <begin position="577"/>
        <end position="592"/>
    </location>
</feature>
<dbReference type="InterPro" id="IPR001394">
    <property type="entry name" value="Peptidase_C19_UCH"/>
</dbReference>
<dbReference type="Pfam" id="PF00443">
    <property type="entry name" value="UCH"/>
    <property type="match status" value="1"/>
</dbReference>
<dbReference type="STRING" id="946362.F2UDR3"/>
<dbReference type="SMART" id="SM00259">
    <property type="entry name" value="ZnF_A20"/>
    <property type="match status" value="1"/>
</dbReference>
<dbReference type="GO" id="GO:0004843">
    <property type="term" value="F:cysteine-type deubiquitinase activity"/>
    <property type="evidence" value="ECO:0007669"/>
    <property type="project" value="UniProtKB-EC"/>
</dbReference>
<dbReference type="InterPro" id="IPR002893">
    <property type="entry name" value="Znf_MYND"/>
</dbReference>
<dbReference type="Pfam" id="PF01754">
    <property type="entry name" value="zf-A20"/>
    <property type="match status" value="1"/>
</dbReference>
<evidence type="ECO:0000256" key="12">
    <source>
        <dbReference type="SAM" id="MobiDB-lite"/>
    </source>
</evidence>
<dbReference type="FunCoup" id="F2UDR3">
    <property type="interactions" value="293"/>
</dbReference>
<keyword evidence="9" id="KW-0788">Thiol protease</keyword>
<keyword evidence="4" id="KW-0645">Protease</keyword>
<evidence type="ECO:0000256" key="4">
    <source>
        <dbReference type="ARBA" id="ARBA00022670"/>
    </source>
</evidence>
<feature type="domain" description="MYND-type" evidence="14">
    <location>
        <begin position="11"/>
        <end position="48"/>
    </location>
</feature>
<evidence type="ECO:0000259" key="14">
    <source>
        <dbReference type="PROSITE" id="PS50865"/>
    </source>
</evidence>
<evidence type="ECO:0000256" key="2">
    <source>
        <dbReference type="ARBA" id="ARBA00009085"/>
    </source>
</evidence>
<dbReference type="GeneID" id="16072971"/>
<evidence type="ECO:0000256" key="8">
    <source>
        <dbReference type="ARBA" id="ARBA00022801"/>
    </source>
</evidence>
<evidence type="ECO:0000256" key="7">
    <source>
        <dbReference type="ARBA" id="ARBA00022786"/>
    </source>
</evidence>
<feature type="compositionally biased region" description="Low complexity" evidence="12">
    <location>
        <begin position="489"/>
        <end position="507"/>
    </location>
</feature>
<evidence type="ECO:0000259" key="15">
    <source>
        <dbReference type="PROSITE" id="PS51036"/>
    </source>
</evidence>
<dbReference type="GO" id="GO:0005634">
    <property type="term" value="C:nucleus"/>
    <property type="evidence" value="ECO:0007669"/>
    <property type="project" value="TreeGrafter"/>
</dbReference>
<evidence type="ECO:0000256" key="3">
    <source>
        <dbReference type="ARBA" id="ARBA00012759"/>
    </source>
</evidence>
<evidence type="ECO:0000256" key="10">
    <source>
        <dbReference type="ARBA" id="ARBA00022833"/>
    </source>
</evidence>
<evidence type="ECO:0000313" key="17">
    <source>
        <dbReference type="Proteomes" id="UP000007799"/>
    </source>
</evidence>
<dbReference type="InterPro" id="IPR004027">
    <property type="entry name" value="SEC_C_motif"/>
</dbReference>
<feature type="domain" description="USP" evidence="13">
    <location>
        <begin position="86"/>
        <end position="396"/>
    </location>
</feature>
<feature type="compositionally biased region" description="Acidic residues" evidence="12">
    <location>
        <begin position="470"/>
        <end position="479"/>
    </location>
</feature>
<keyword evidence="10" id="KW-0862">Zinc</keyword>
<dbReference type="AlphaFoldDB" id="F2UDR3"/>
<dbReference type="SUPFAM" id="SSF57716">
    <property type="entry name" value="Glucocorticoid receptor-like (DNA-binding domain)"/>
    <property type="match status" value="1"/>
</dbReference>
<dbReference type="OrthoDB" id="420187at2759"/>
<dbReference type="GO" id="GO:0006508">
    <property type="term" value="P:proteolysis"/>
    <property type="evidence" value="ECO:0007669"/>
    <property type="project" value="UniProtKB-KW"/>
</dbReference>
<organism evidence="17">
    <name type="scientific">Salpingoeca rosetta (strain ATCC 50818 / BSB-021)</name>
    <dbReference type="NCBI Taxonomy" id="946362"/>
    <lineage>
        <taxon>Eukaryota</taxon>
        <taxon>Choanoflagellata</taxon>
        <taxon>Craspedida</taxon>
        <taxon>Salpingoecidae</taxon>
        <taxon>Salpingoeca</taxon>
    </lineage>
</organism>
<dbReference type="SUPFAM" id="SSF144232">
    <property type="entry name" value="HIT/MYND zinc finger-like"/>
    <property type="match status" value="1"/>
</dbReference>
<dbReference type="Gene3D" id="1.20.5.4770">
    <property type="match status" value="1"/>
</dbReference>
<dbReference type="InterPro" id="IPR050164">
    <property type="entry name" value="Peptidase_C19"/>
</dbReference>
<dbReference type="Gene3D" id="3.90.70.10">
    <property type="entry name" value="Cysteine proteinases"/>
    <property type="match status" value="1"/>
</dbReference>
<dbReference type="PROSITE" id="PS00972">
    <property type="entry name" value="USP_1"/>
    <property type="match status" value="1"/>
</dbReference>
<evidence type="ECO:0000259" key="13">
    <source>
        <dbReference type="PROSITE" id="PS50235"/>
    </source>
</evidence>
<keyword evidence="5" id="KW-0479">Metal-binding</keyword>
<keyword evidence="17" id="KW-1185">Reference proteome</keyword>
<dbReference type="KEGG" id="sre:PTSG_07000"/>
<dbReference type="InParanoid" id="F2UDR3"/>
<dbReference type="InterPro" id="IPR028889">
    <property type="entry name" value="USP"/>
</dbReference>
<feature type="region of interest" description="Disordered" evidence="12">
    <location>
        <begin position="453"/>
        <end position="614"/>
    </location>
</feature>